<dbReference type="EMBL" id="BPLR01003943">
    <property type="protein sequence ID" value="GIX90493.1"/>
    <property type="molecule type" value="Genomic_DNA"/>
</dbReference>
<name>A0AAV4P0E7_CAEEX</name>
<organism evidence="1 2">
    <name type="scientific">Caerostris extrusa</name>
    <name type="common">Bark spider</name>
    <name type="synonym">Caerostris bankana</name>
    <dbReference type="NCBI Taxonomy" id="172846"/>
    <lineage>
        <taxon>Eukaryota</taxon>
        <taxon>Metazoa</taxon>
        <taxon>Ecdysozoa</taxon>
        <taxon>Arthropoda</taxon>
        <taxon>Chelicerata</taxon>
        <taxon>Arachnida</taxon>
        <taxon>Araneae</taxon>
        <taxon>Araneomorphae</taxon>
        <taxon>Entelegynae</taxon>
        <taxon>Araneoidea</taxon>
        <taxon>Araneidae</taxon>
        <taxon>Caerostris</taxon>
    </lineage>
</organism>
<evidence type="ECO:0000313" key="2">
    <source>
        <dbReference type="Proteomes" id="UP001054945"/>
    </source>
</evidence>
<comment type="caution">
    <text evidence="1">The sequence shown here is derived from an EMBL/GenBank/DDBJ whole genome shotgun (WGS) entry which is preliminary data.</text>
</comment>
<dbReference type="AlphaFoldDB" id="A0AAV4P0E7"/>
<dbReference type="Proteomes" id="UP001054945">
    <property type="component" value="Unassembled WGS sequence"/>
</dbReference>
<protein>
    <submittedName>
        <fullName evidence="1">Uncharacterized protein</fullName>
    </submittedName>
</protein>
<evidence type="ECO:0000313" key="1">
    <source>
        <dbReference type="EMBL" id="GIX90493.1"/>
    </source>
</evidence>
<proteinExistence type="predicted"/>
<sequence length="86" mass="9712">MSLMHPFRDSLACSFEKKLLGSKGSLGNVLESPELPKDLPRLFATLLRKYANSYENMHILDGSSKCVLGRILCHVGFSFNLWYGFD</sequence>
<gene>
    <name evidence="1" type="ORF">CEXT_195801</name>
</gene>
<reference evidence="1 2" key="1">
    <citation type="submission" date="2021-06" db="EMBL/GenBank/DDBJ databases">
        <title>Caerostris extrusa draft genome.</title>
        <authorList>
            <person name="Kono N."/>
            <person name="Arakawa K."/>
        </authorList>
    </citation>
    <scope>NUCLEOTIDE SEQUENCE [LARGE SCALE GENOMIC DNA]</scope>
</reference>
<keyword evidence="2" id="KW-1185">Reference proteome</keyword>
<accession>A0AAV4P0E7</accession>